<evidence type="ECO:0000313" key="3">
    <source>
        <dbReference type="EMBL" id="AIU95543.1"/>
    </source>
</evidence>
<keyword evidence="3" id="KW-0808">Transferase</keyword>
<dbReference type="Pfam" id="PF00480">
    <property type="entry name" value="ROK"/>
    <property type="match status" value="1"/>
</dbReference>
<evidence type="ECO:0000259" key="2">
    <source>
        <dbReference type="Pfam" id="PF01047"/>
    </source>
</evidence>
<dbReference type="PANTHER" id="PTHR18964">
    <property type="entry name" value="ROK (REPRESSOR, ORF, KINASE) FAMILY"/>
    <property type="match status" value="1"/>
</dbReference>
<dbReference type="SUPFAM" id="SSF46785">
    <property type="entry name" value="Winged helix' DNA-binding domain"/>
    <property type="match status" value="1"/>
</dbReference>
<dbReference type="InterPro" id="IPR043129">
    <property type="entry name" value="ATPase_NBD"/>
</dbReference>
<dbReference type="Pfam" id="PF01047">
    <property type="entry name" value="MarR"/>
    <property type="match status" value="1"/>
</dbReference>
<feature type="domain" description="HTH marR-type" evidence="2">
    <location>
        <begin position="57"/>
        <end position="109"/>
    </location>
</feature>
<dbReference type="InterPro" id="IPR036390">
    <property type="entry name" value="WH_DNA-bd_sf"/>
</dbReference>
<keyword evidence="3" id="KW-0418">Kinase</keyword>
<comment type="similarity">
    <text evidence="1">Belongs to the ROK (NagC/XylR) family.</text>
</comment>
<protein>
    <submittedName>
        <fullName evidence="3">Bifidobacterium sp. Bma6 glucokinase/xylose repressor protein</fullName>
    </submittedName>
</protein>
<dbReference type="InterPro" id="IPR000600">
    <property type="entry name" value="ROK"/>
</dbReference>
<proteinExistence type="inferred from homology"/>
<dbReference type="SUPFAM" id="SSF53067">
    <property type="entry name" value="Actin-like ATPase domain"/>
    <property type="match status" value="1"/>
</dbReference>
<organism evidence="3">
    <name type="scientific">Bifidobacterium coryneforme</name>
    <dbReference type="NCBI Taxonomy" id="1687"/>
    <lineage>
        <taxon>Bacteria</taxon>
        <taxon>Bacillati</taxon>
        <taxon>Actinomycetota</taxon>
        <taxon>Actinomycetes</taxon>
        <taxon>Bifidobacteriales</taxon>
        <taxon>Bifidobacteriaceae</taxon>
        <taxon>Bifidobacterium</taxon>
    </lineage>
</organism>
<sequence>MNLKYRLGSYTAHGSAPFAPDGVDCQACAEYWGSWLHLSFMAHRLFGSQTSLREANRALLLDTIRRFGAMTQIELAENTGLSTATISNLVRQMGEQHLLETSSTTRNGRRATLVMLARQKGLGAGLYIGRHEMRLELVDASHTILAEHNLALPHNHKPDTTLERAMILIKETLTSIGAGMDELVGLDIALGAPVDCRTHQLAIPGILKGWDNQDLIGTFHEAFNVPVSVDNDANYAALAELRMGIAAGKRHFVYVHANDGVGAGIIINGEPWRGTTGLAGEIGHVQVDPLGDICICGNRGCLNTVVDESRLVSLLSVTHGTMTLEDLVSSVNQGDPGCRRIVADAAIRIGNVVADLCNAVDPQVVVLGGILGTTGSVFLDPLQETLQRMLFPDAMVPMEVLPARYPITGPALGAAMMAVDKVNEHIAVSSQSAGQTS</sequence>
<dbReference type="AlphaFoldDB" id="A0A0C4PN41"/>
<dbReference type="GO" id="GO:0003700">
    <property type="term" value="F:DNA-binding transcription factor activity"/>
    <property type="evidence" value="ECO:0007669"/>
    <property type="project" value="InterPro"/>
</dbReference>
<dbReference type="InterPro" id="IPR000835">
    <property type="entry name" value="HTH_MarR-typ"/>
</dbReference>
<dbReference type="GO" id="GO:0016301">
    <property type="term" value="F:kinase activity"/>
    <property type="evidence" value="ECO:0007669"/>
    <property type="project" value="UniProtKB-KW"/>
</dbReference>
<accession>A0A0C4PN41</accession>
<evidence type="ECO:0000256" key="1">
    <source>
        <dbReference type="ARBA" id="ARBA00006479"/>
    </source>
</evidence>
<name>A0A0C4PN41_9BIFI</name>
<dbReference type="InterPro" id="IPR036388">
    <property type="entry name" value="WH-like_DNA-bd_sf"/>
</dbReference>
<dbReference type="EMBL" id="KJ879329">
    <property type="protein sequence ID" value="AIU95543.1"/>
    <property type="molecule type" value="Genomic_DNA"/>
</dbReference>
<dbReference type="Gene3D" id="1.10.10.10">
    <property type="entry name" value="Winged helix-like DNA-binding domain superfamily/Winged helix DNA-binding domain"/>
    <property type="match status" value="1"/>
</dbReference>
<dbReference type="PANTHER" id="PTHR18964:SF173">
    <property type="entry name" value="GLUCOKINASE"/>
    <property type="match status" value="1"/>
</dbReference>
<reference evidence="3" key="1">
    <citation type="journal article" date="2014" name="Int Wound J">
        <title>Lactic acid bacterial symbionts in honeybees - an unknown key to honey's antimicrobial and therapeutic activities.</title>
        <authorList>
            <person name="Olofsson T.C."/>
            <person name="Butler E."/>
            <person name="Markowicz P."/>
            <person name="Lindholm C."/>
            <person name="Larsson L."/>
            <person name="Vasquez A."/>
        </authorList>
    </citation>
    <scope>NUCLEOTIDE SEQUENCE</scope>
    <source>
        <strain evidence="3">Bma6</strain>
    </source>
</reference>
<dbReference type="Gene3D" id="3.30.420.40">
    <property type="match status" value="2"/>
</dbReference>